<dbReference type="Proteomes" id="UP000010988">
    <property type="component" value="Unassembled WGS sequence"/>
</dbReference>
<proteinExistence type="predicted"/>
<dbReference type="RefSeq" id="WP_005175475.1">
    <property type="nucleotide sequence ID" value="NZ_BANR01000012.1"/>
</dbReference>
<dbReference type="PANTHER" id="PTHR42711:SF17">
    <property type="entry name" value="ABC TRANSPORTER ATP-BINDING PROTEIN"/>
    <property type="match status" value="1"/>
</dbReference>
<dbReference type="InterPro" id="IPR017871">
    <property type="entry name" value="ABC_transporter-like_CS"/>
</dbReference>
<evidence type="ECO:0000256" key="4">
    <source>
        <dbReference type="ARBA" id="ARBA00022840"/>
    </source>
</evidence>
<keyword evidence="4 7" id="KW-0067">ATP-binding</keyword>
<dbReference type="AlphaFoldDB" id="L7KKF6"/>
<dbReference type="Gene3D" id="3.40.50.300">
    <property type="entry name" value="P-loop containing nucleotide triphosphate hydrolases"/>
    <property type="match status" value="1"/>
</dbReference>
<dbReference type="OrthoDB" id="9804819at2"/>
<dbReference type="GO" id="GO:0046677">
    <property type="term" value="P:response to antibiotic"/>
    <property type="evidence" value="ECO:0007669"/>
    <property type="project" value="UniProtKB-KW"/>
</dbReference>
<evidence type="ECO:0000256" key="3">
    <source>
        <dbReference type="ARBA" id="ARBA00022741"/>
    </source>
</evidence>
<dbReference type="SUPFAM" id="SSF52540">
    <property type="entry name" value="P-loop containing nucleoside triphosphate hydrolases"/>
    <property type="match status" value="1"/>
</dbReference>
<protein>
    <submittedName>
        <fullName evidence="7">Putative ABC transporter ATP-binding protein</fullName>
    </submittedName>
</protein>
<dbReference type="PROSITE" id="PS00211">
    <property type="entry name" value="ABC_TRANSPORTER_1"/>
    <property type="match status" value="1"/>
</dbReference>
<dbReference type="InterPro" id="IPR027417">
    <property type="entry name" value="P-loop_NTPase"/>
</dbReference>
<keyword evidence="2" id="KW-0813">Transport</keyword>
<comment type="subcellular location">
    <subcellularLocation>
        <location evidence="1">Cell membrane</location>
        <topology evidence="1">Peripheral membrane protein</topology>
    </subcellularLocation>
</comment>
<evidence type="ECO:0000256" key="1">
    <source>
        <dbReference type="ARBA" id="ARBA00004202"/>
    </source>
</evidence>
<dbReference type="Pfam" id="PF00005">
    <property type="entry name" value="ABC_tran"/>
    <property type="match status" value="1"/>
</dbReference>
<organism evidence="7 8">
    <name type="scientific">Gordonia aichiensis NBRC 108223</name>
    <dbReference type="NCBI Taxonomy" id="1220583"/>
    <lineage>
        <taxon>Bacteria</taxon>
        <taxon>Bacillati</taxon>
        <taxon>Actinomycetota</taxon>
        <taxon>Actinomycetes</taxon>
        <taxon>Mycobacteriales</taxon>
        <taxon>Gordoniaceae</taxon>
        <taxon>Gordonia</taxon>
    </lineage>
</organism>
<dbReference type="PANTHER" id="PTHR42711">
    <property type="entry name" value="ABC TRANSPORTER ATP-BINDING PROTEIN"/>
    <property type="match status" value="1"/>
</dbReference>
<comment type="caution">
    <text evidence="7">The sequence shown here is derived from an EMBL/GenBank/DDBJ whole genome shotgun (WGS) entry which is preliminary data.</text>
</comment>
<evidence type="ECO:0000313" key="7">
    <source>
        <dbReference type="EMBL" id="GAC49370.1"/>
    </source>
</evidence>
<dbReference type="InterPro" id="IPR003439">
    <property type="entry name" value="ABC_transporter-like_ATP-bd"/>
</dbReference>
<dbReference type="InterPro" id="IPR050763">
    <property type="entry name" value="ABC_transporter_ATP-binding"/>
</dbReference>
<dbReference type="SMART" id="SM00382">
    <property type="entry name" value="AAA"/>
    <property type="match status" value="1"/>
</dbReference>
<evidence type="ECO:0000256" key="2">
    <source>
        <dbReference type="ARBA" id="ARBA00022448"/>
    </source>
</evidence>
<keyword evidence="3" id="KW-0547">Nucleotide-binding</keyword>
<dbReference type="GO" id="GO:0016887">
    <property type="term" value="F:ATP hydrolysis activity"/>
    <property type="evidence" value="ECO:0007669"/>
    <property type="project" value="InterPro"/>
</dbReference>
<dbReference type="GO" id="GO:0005886">
    <property type="term" value="C:plasma membrane"/>
    <property type="evidence" value="ECO:0007669"/>
    <property type="project" value="UniProtKB-SubCell"/>
</dbReference>
<dbReference type="PROSITE" id="PS50893">
    <property type="entry name" value="ABC_TRANSPORTER_2"/>
    <property type="match status" value="1"/>
</dbReference>
<accession>L7KKF6</accession>
<dbReference type="InterPro" id="IPR003593">
    <property type="entry name" value="AAA+_ATPase"/>
</dbReference>
<keyword evidence="8" id="KW-1185">Reference proteome</keyword>
<evidence type="ECO:0000259" key="6">
    <source>
        <dbReference type="PROSITE" id="PS50893"/>
    </source>
</evidence>
<keyword evidence="5" id="KW-0046">Antibiotic resistance</keyword>
<name>L7KKF6_9ACTN</name>
<dbReference type="STRING" id="1220583.GOACH_12_00220"/>
<dbReference type="eggNOG" id="COG1131">
    <property type="taxonomic scope" value="Bacteria"/>
</dbReference>
<sequence>MNNIDPSATRAASATRSVPALVIDDVTKTFRSGNGSDVTAVDGLSMTISPSEVVAFLGPNGAGKTTTLDMVLGLTQPDSGTVAVYGLPARKAARTGRVAAVLQNGGLLPDFTVEETMHIIADLHGRSRDVEAVMARAGIADIAARKVSRCSGGEQQRLKFALATLPDPDLIVLDEPTAGMDVESRRAFWSAIRADAGAGRTVVFATHYLEEADDFADRIVMVSHGRLVADGSTAEIRNIASRRVVSAILDEDCVSVVASEFPDLEVVERRGGRTYLSANDSDALARCLLTTTDARELEIATHNLEDAFVALTTD</sequence>
<feature type="domain" description="ABC transporter" evidence="6">
    <location>
        <begin position="21"/>
        <end position="249"/>
    </location>
</feature>
<evidence type="ECO:0000313" key="8">
    <source>
        <dbReference type="Proteomes" id="UP000010988"/>
    </source>
</evidence>
<dbReference type="EMBL" id="BANR01000012">
    <property type="protein sequence ID" value="GAC49370.1"/>
    <property type="molecule type" value="Genomic_DNA"/>
</dbReference>
<gene>
    <name evidence="7" type="ORF">GOACH_12_00220</name>
</gene>
<reference evidence="7 8" key="1">
    <citation type="submission" date="2012-12" db="EMBL/GenBank/DDBJ databases">
        <title>Whole genome shotgun sequence of Gordonia aichiensis NBRC 108223.</title>
        <authorList>
            <person name="Isaki-Nakamura S."/>
            <person name="Hosoyama A."/>
            <person name="Tsuchikane K."/>
            <person name="Ando Y."/>
            <person name="Baba S."/>
            <person name="Ohji S."/>
            <person name="Hamada M."/>
            <person name="Tamura T."/>
            <person name="Yamazoe A."/>
            <person name="Yamazaki S."/>
            <person name="Fujita N."/>
        </authorList>
    </citation>
    <scope>NUCLEOTIDE SEQUENCE [LARGE SCALE GENOMIC DNA]</scope>
    <source>
        <strain evidence="7 8">NBRC 108223</strain>
    </source>
</reference>
<evidence type="ECO:0000256" key="5">
    <source>
        <dbReference type="ARBA" id="ARBA00023251"/>
    </source>
</evidence>
<dbReference type="GO" id="GO:0005524">
    <property type="term" value="F:ATP binding"/>
    <property type="evidence" value="ECO:0007669"/>
    <property type="project" value="UniProtKB-KW"/>
</dbReference>